<feature type="region of interest" description="Disordered" evidence="1">
    <location>
        <begin position="342"/>
        <end position="425"/>
    </location>
</feature>
<evidence type="ECO:0000313" key="3">
    <source>
        <dbReference type="Proteomes" id="UP001362999"/>
    </source>
</evidence>
<feature type="compositionally biased region" description="Pro residues" evidence="1">
    <location>
        <begin position="503"/>
        <end position="513"/>
    </location>
</feature>
<organism evidence="2 3">
    <name type="scientific">Favolaschia claudopus</name>
    <dbReference type="NCBI Taxonomy" id="2862362"/>
    <lineage>
        <taxon>Eukaryota</taxon>
        <taxon>Fungi</taxon>
        <taxon>Dikarya</taxon>
        <taxon>Basidiomycota</taxon>
        <taxon>Agaricomycotina</taxon>
        <taxon>Agaricomycetes</taxon>
        <taxon>Agaricomycetidae</taxon>
        <taxon>Agaricales</taxon>
        <taxon>Marasmiineae</taxon>
        <taxon>Mycenaceae</taxon>
        <taxon>Favolaschia</taxon>
    </lineage>
</organism>
<feature type="compositionally biased region" description="Low complexity" evidence="1">
    <location>
        <begin position="514"/>
        <end position="529"/>
    </location>
</feature>
<name>A0AAW0BTR4_9AGAR</name>
<evidence type="ECO:0000313" key="2">
    <source>
        <dbReference type="EMBL" id="KAK7030018.1"/>
    </source>
</evidence>
<protein>
    <submittedName>
        <fullName evidence="2">Uncharacterized protein</fullName>
    </submittedName>
</protein>
<feature type="compositionally biased region" description="Basic residues" evidence="1">
    <location>
        <begin position="343"/>
        <end position="356"/>
    </location>
</feature>
<gene>
    <name evidence="2" type="ORF">R3P38DRAFT_2775459</name>
</gene>
<proteinExistence type="predicted"/>
<dbReference type="EMBL" id="JAWWNJ010000026">
    <property type="protein sequence ID" value="KAK7030018.1"/>
    <property type="molecule type" value="Genomic_DNA"/>
</dbReference>
<comment type="caution">
    <text evidence="2">The sequence shown here is derived from an EMBL/GenBank/DDBJ whole genome shotgun (WGS) entry which is preliminary data.</text>
</comment>
<feature type="region of interest" description="Disordered" evidence="1">
    <location>
        <begin position="492"/>
        <end position="581"/>
    </location>
</feature>
<dbReference type="AlphaFoldDB" id="A0AAW0BTR4"/>
<dbReference type="Proteomes" id="UP001362999">
    <property type="component" value="Unassembled WGS sequence"/>
</dbReference>
<sequence>MNPFLATIDLRILRGSFWETYPPSAFKPTVHLLDQVSTKNNWCFVAKTEDIRSFLSDILNLAILPVLHAYPRRSLKSIFGLGIQQASKLEQTVQYEGIREGVNGEDLGNHGFSPPRNSLTCGSHKKSKESPFSAVSSLDGFPRHPANRTVTPNFHLAQPISCQRAPRISKMYGFASKLYDYLMFLDKPKLGNRNLRPVRRHSATFRAQGWYHAGRNSQPFNISSRPGQKHPANCNIRGSIIYTPMLMFFASRTAGNVDLHLQVFQETKITSGLINHKQTKIYCSLTFTLMRERKRKKSRASSDDDAEYTPQELRSQEERATRKRAAWRSYYAQHPEYRESKRLRMQVIRQKKKQARRRWDPPKIIREPSPSSSEGGARPTPSEGGYAASGEEFEDEEGHYEPSITEPAPRMGPSPTASEIVGESYDGQLPTLWKRKLDEIKARESAAEAVEREEFEVKAQQEAEARLREQETIASQVLSSLYKASAVALPPTPPFAALAASSPLPPSSPPPLSTPDLDFAPRIARAPPAGGWTSSPMTSLPIATPSPDPPPRRRQANQRNGREPRPRWQTPEYDGPEEMLTLTPRKLFADILKARRKARGGRS</sequence>
<accession>A0AAW0BTR4</accession>
<keyword evidence="3" id="KW-1185">Reference proteome</keyword>
<reference evidence="2 3" key="1">
    <citation type="journal article" date="2024" name="J Genomics">
        <title>Draft genome sequencing and assembly of Favolaschia claudopus CIRM-BRFM 2984 isolated from oak limbs.</title>
        <authorList>
            <person name="Navarro D."/>
            <person name="Drula E."/>
            <person name="Chaduli D."/>
            <person name="Cazenave R."/>
            <person name="Ahrendt S."/>
            <person name="Wang J."/>
            <person name="Lipzen A."/>
            <person name="Daum C."/>
            <person name="Barry K."/>
            <person name="Grigoriev I.V."/>
            <person name="Favel A."/>
            <person name="Rosso M.N."/>
            <person name="Martin F."/>
        </authorList>
    </citation>
    <scope>NUCLEOTIDE SEQUENCE [LARGE SCALE GENOMIC DNA]</scope>
    <source>
        <strain evidence="2 3">CIRM-BRFM 2984</strain>
    </source>
</reference>
<feature type="compositionally biased region" description="Basic and acidic residues" evidence="1">
    <location>
        <begin position="357"/>
        <end position="366"/>
    </location>
</feature>
<evidence type="ECO:0000256" key="1">
    <source>
        <dbReference type="SAM" id="MobiDB-lite"/>
    </source>
</evidence>
<feature type="region of interest" description="Disordered" evidence="1">
    <location>
        <begin position="293"/>
        <end position="324"/>
    </location>
</feature>